<sequence length="94" mass="10897">MPTPKRVRLLDRQASAAGQIFAPAKSAFMPSLAIRFRRRAYMDVFTASCRASNRTLPRPRTFIYWGDCLAFMNVRIIKHTPCPLSRRRHARLPH</sequence>
<dbReference type="KEGG" id="mbur:EQU24_05455"/>
<keyword evidence="2" id="KW-1185">Reference proteome</keyword>
<proteinExistence type="predicted"/>
<dbReference type="AlphaFoldDB" id="A0A4P9UQ95"/>
<protein>
    <submittedName>
        <fullName evidence="1">Uncharacterized protein</fullName>
    </submittedName>
</protein>
<dbReference type="EMBL" id="CP035467">
    <property type="protein sequence ID" value="QCW81756.1"/>
    <property type="molecule type" value="Genomic_DNA"/>
</dbReference>
<accession>A0A4P9UQ95</accession>
<evidence type="ECO:0000313" key="1">
    <source>
        <dbReference type="EMBL" id="QCW81756.1"/>
    </source>
</evidence>
<evidence type="ECO:0000313" key="2">
    <source>
        <dbReference type="Proteomes" id="UP000305881"/>
    </source>
</evidence>
<dbReference type="Proteomes" id="UP000305881">
    <property type="component" value="Chromosome"/>
</dbReference>
<organism evidence="1 2">
    <name type="scientific">Methylotuvimicrobium buryatense</name>
    <name type="common">Methylomicrobium buryatense</name>
    <dbReference type="NCBI Taxonomy" id="95641"/>
    <lineage>
        <taxon>Bacteria</taxon>
        <taxon>Pseudomonadati</taxon>
        <taxon>Pseudomonadota</taxon>
        <taxon>Gammaproteobacteria</taxon>
        <taxon>Methylococcales</taxon>
        <taxon>Methylococcaceae</taxon>
        <taxon>Methylotuvimicrobium</taxon>
    </lineage>
</organism>
<name>A0A4P9UQ95_METBY</name>
<reference evidence="2" key="1">
    <citation type="journal article" date="2019" name="J. Bacteriol.">
        <title>A Mutagenic Screen Identifies a TonB-Dependent Receptor Required for the Lanthanide Metal Switch in the Type I Methanotroph 'Methylotuvimicrobium buryatense' 5GB1C.</title>
        <authorList>
            <person name="Groom J.D."/>
            <person name="Ford S.M."/>
            <person name="Pesesky M.W."/>
            <person name="Lidstrom M.E."/>
        </authorList>
    </citation>
    <scope>NUCLEOTIDE SEQUENCE [LARGE SCALE GENOMIC DNA]</scope>
    <source>
        <strain evidence="2">5GB1C</strain>
    </source>
</reference>
<gene>
    <name evidence="1" type="ORF">EQU24_05455</name>
</gene>